<organism evidence="1 2">
    <name type="scientific">Alternaria gaisen</name>
    <dbReference type="NCBI Taxonomy" id="167740"/>
    <lineage>
        <taxon>Eukaryota</taxon>
        <taxon>Fungi</taxon>
        <taxon>Dikarya</taxon>
        <taxon>Ascomycota</taxon>
        <taxon>Pezizomycotina</taxon>
        <taxon>Dothideomycetes</taxon>
        <taxon>Pleosporomycetidae</taxon>
        <taxon>Pleosporales</taxon>
        <taxon>Pleosporineae</taxon>
        <taxon>Pleosporaceae</taxon>
        <taxon>Alternaria</taxon>
        <taxon>Alternaria sect. Alternaria</taxon>
    </lineage>
</organism>
<comment type="caution">
    <text evidence="1">The sequence shown here is derived from an EMBL/GenBank/DDBJ whole genome shotgun (WGS) entry which is preliminary data.</text>
</comment>
<protein>
    <submittedName>
        <fullName evidence="1">Uncharacterized protein</fullName>
    </submittedName>
</protein>
<dbReference type="EMBL" id="PDWZ02000011">
    <property type="protein sequence ID" value="KAB2101581.1"/>
    <property type="molecule type" value="Genomic_DNA"/>
</dbReference>
<gene>
    <name evidence="1" type="ORF">AG0111_0g10131</name>
</gene>
<evidence type="ECO:0000313" key="1">
    <source>
        <dbReference type="EMBL" id="KAB2101581.1"/>
    </source>
</evidence>
<name>A0ACB6FAV5_9PLEO</name>
<dbReference type="Proteomes" id="UP000293547">
    <property type="component" value="Unassembled WGS sequence"/>
</dbReference>
<reference evidence="1 2" key="1">
    <citation type="journal article" date="2019" name="bioRxiv">
        <title>Genomics, evolutionary history and diagnostics of the Alternaria alternata species group including apple and Asian pear pathotypes.</title>
        <authorList>
            <person name="Armitage A.D."/>
            <person name="Cockerton H.M."/>
            <person name="Sreenivasaprasad S."/>
            <person name="Woodhall J.W."/>
            <person name="Lane C.R."/>
            <person name="Harrison R.J."/>
            <person name="Clarkson J.P."/>
        </authorList>
    </citation>
    <scope>NUCLEOTIDE SEQUENCE [LARGE SCALE GENOMIC DNA]</scope>
    <source>
        <strain evidence="1 2">FERA 650</strain>
    </source>
</reference>
<keyword evidence="2" id="KW-1185">Reference proteome</keyword>
<proteinExistence type="predicted"/>
<accession>A0ACB6FAV5</accession>
<sequence length="133" mass="15324">MVESPALYKPPIPSHPQNQANHFYNAPHSSLTDYASSHLRILPYEVSDYDFDPSPPHRAPSSAERFAQRDRERYQDAIGGYYPSHDRNQTYDPYDAVGYIRRDGQVYGETRPYDPNARQHGHQEHYGSNGTSR</sequence>
<evidence type="ECO:0000313" key="2">
    <source>
        <dbReference type="Proteomes" id="UP000293547"/>
    </source>
</evidence>